<organism evidence="2 3">
    <name type="scientific">Undibacterium griseum</name>
    <dbReference type="NCBI Taxonomy" id="2762295"/>
    <lineage>
        <taxon>Bacteria</taxon>
        <taxon>Pseudomonadati</taxon>
        <taxon>Pseudomonadota</taxon>
        <taxon>Betaproteobacteria</taxon>
        <taxon>Burkholderiales</taxon>
        <taxon>Oxalobacteraceae</taxon>
        <taxon>Undibacterium</taxon>
    </lineage>
</organism>
<accession>A0ABR6YLT3</accession>
<feature type="signal peptide" evidence="1">
    <location>
        <begin position="1"/>
        <end position="23"/>
    </location>
</feature>
<proteinExistence type="predicted"/>
<gene>
    <name evidence="2" type="ORF">H8K27_06935</name>
</gene>
<keyword evidence="1" id="KW-0732">Signal</keyword>
<reference evidence="2 3" key="1">
    <citation type="submission" date="2020-08" db="EMBL/GenBank/DDBJ databases">
        <title>Novel species isolated from subtropical streams in China.</title>
        <authorList>
            <person name="Lu H."/>
        </authorList>
    </citation>
    <scope>NUCLEOTIDE SEQUENCE [LARGE SCALE GENOMIC DNA]</scope>
    <source>
        <strain evidence="2 3">FT31W</strain>
    </source>
</reference>
<feature type="chain" id="PRO_5047288309" evidence="1">
    <location>
        <begin position="24"/>
        <end position="167"/>
    </location>
</feature>
<keyword evidence="3" id="KW-1185">Reference proteome</keyword>
<protein>
    <submittedName>
        <fullName evidence="2">Uncharacterized protein</fullName>
    </submittedName>
</protein>
<evidence type="ECO:0000313" key="3">
    <source>
        <dbReference type="Proteomes" id="UP000613113"/>
    </source>
</evidence>
<comment type="caution">
    <text evidence="2">The sequence shown here is derived from an EMBL/GenBank/DDBJ whole genome shotgun (WGS) entry which is preliminary data.</text>
</comment>
<name>A0ABR6YLT3_9BURK</name>
<dbReference type="RefSeq" id="WP_186862432.1">
    <property type="nucleotide sequence ID" value="NZ_JACOGC010000002.1"/>
</dbReference>
<evidence type="ECO:0000256" key="1">
    <source>
        <dbReference type="SAM" id="SignalP"/>
    </source>
</evidence>
<evidence type="ECO:0000313" key="2">
    <source>
        <dbReference type="EMBL" id="MBC3884857.1"/>
    </source>
</evidence>
<sequence length="167" mass="18701">MNKFKIKNILAFIISGISILATADSEAQSWLSARYGAASPVRSGWNIGVHVGYPIYRPYGPYGPYFHNPYYYGGYRGYYPYYPEVVLGTTINAGPTVIYNTPAYNTVYIRDNSSTYISPDHYGSYSNTISPDNNPSGDWLYCNQPDGFYPAIRDCPGGWRAVPAQNR</sequence>
<dbReference type="Proteomes" id="UP000613113">
    <property type="component" value="Unassembled WGS sequence"/>
</dbReference>
<dbReference type="EMBL" id="JACOGC010000002">
    <property type="protein sequence ID" value="MBC3884857.1"/>
    <property type="molecule type" value="Genomic_DNA"/>
</dbReference>